<evidence type="ECO:0000313" key="3">
    <source>
        <dbReference type="EMBL" id="CAF3435654.1"/>
    </source>
</evidence>
<evidence type="ECO:0000313" key="4">
    <source>
        <dbReference type="EMBL" id="CAF3710343.1"/>
    </source>
</evidence>
<dbReference type="OrthoDB" id="10037127at2759"/>
<evidence type="ECO:0000313" key="2">
    <source>
        <dbReference type="EMBL" id="CAF3257061.1"/>
    </source>
</evidence>
<evidence type="ECO:0000313" key="8">
    <source>
        <dbReference type="Proteomes" id="UP000663872"/>
    </source>
</evidence>
<organism evidence="3 8">
    <name type="scientific">Rotaria socialis</name>
    <dbReference type="NCBI Taxonomy" id="392032"/>
    <lineage>
        <taxon>Eukaryota</taxon>
        <taxon>Metazoa</taxon>
        <taxon>Spiralia</taxon>
        <taxon>Gnathifera</taxon>
        <taxon>Rotifera</taxon>
        <taxon>Eurotatoria</taxon>
        <taxon>Bdelloidea</taxon>
        <taxon>Philodinida</taxon>
        <taxon>Philodinidae</taxon>
        <taxon>Rotaria</taxon>
    </lineage>
</organism>
<reference evidence="3" key="1">
    <citation type="submission" date="2021-02" db="EMBL/GenBank/DDBJ databases">
        <authorList>
            <person name="Nowell W R."/>
        </authorList>
    </citation>
    <scope>NUCLEOTIDE SEQUENCE</scope>
</reference>
<dbReference type="EMBL" id="CAJNXB010002529">
    <property type="protein sequence ID" value="CAF3257061.1"/>
    <property type="molecule type" value="Genomic_DNA"/>
</dbReference>
<dbReference type="Proteomes" id="UP000663872">
    <property type="component" value="Unassembled WGS sequence"/>
</dbReference>
<evidence type="ECO:0000313" key="6">
    <source>
        <dbReference type="EMBL" id="CAF4359215.1"/>
    </source>
</evidence>
<dbReference type="EMBL" id="CAJOBR010001037">
    <property type="protein sequence ID" value="CAF4571534.1"/>
    <property type="molecule type" value="Genomic_DNA"/>
</dbReference>
<gene>
    <name evidence="4" type="ORF">FME351_LOCUS28354</name>
    <name evidence="3" type="ORF">GRG538_LOCUS13050</name>
    <name evidence="7" type="ORF">QYT958_LOCUS9663</name>
    <name evidence="2" type="ORF">TIS948_LOCUS15550</name>
    <name evidence="6" type="ORF">TSG867_LOCUS10090</name>
    <name evidence="5" type="ORF">UJA718_LOCUS15384</name>
</gene>
<evidence type="ECO:0000313" key="9">
    <source>
        <dbReference type="Proteomes" id="UP000663873"/>
    </source>
</evidence>
<keyword evidence="9" id="KW-1185">Reference proteome</keyword>
<dbReference type="EMBL" id="CAJNYT010001887">
    <property type="protein sequence ID" value="CAF3435654.1"/>
    <property type="molecule type" value="Genomic_DNA"/>
</dbReference>
<comment type="caution">
    <text evidence="3">The sequence shown here is derived from an EMBL/GenBank/DDBJ whole genome shotgun (WGS) entry which is preliminary data.</text>
</comment>
<protein>
    <submittedName>
        <fullName evidence="3">Uncharacterized protein</fullName>
    </submittedName>
</protein>
<feature type="region of interest" description="Disordered" evidence="1">
    <location>
        <begin position="196"/>
        <end position="215"/>
    </location>
</feature>
<name>A0A818CQ36_9BILA</name>
<dbReference type="EMBL" id="CAJOBP010002268">
    <property type="protein sequence ID" value="CAF4344753.1"/>
    <property type="molecule type" value="Genomic_DNA"/>
</dbReference>
<feature type="compositionally biased region" description="Low complexity" evidence="1">
    <location>
        <begin position="201"/>
        <end position="215"/>
    </location>
</feature>
<dbReference type="EMBL" id="CAJNYU010003878">
    <property type="protein sequence ID" value="CAF3710343.1"/>
    <property type="molecule type" value="Genomic_DNA"/>
</dbReference>
<dbReference type="Proteomes" id="UP000663825">
    <property type="component" value="Unassembled WGS sequence"/>
</dbReference>
<dbReference type="Proteomes" id="UP000663873">
    <property type="component" value="Unassembled WGS sequence"/>
</dbReference>
<evidence type="ECO:0000313" key="5">
    <source>
        <dbReference type="EMBL" id="CAF4344753.1"/>
    </source>
</evidence>
<accession>A0A818CQ36</accession>
<dbReference type="Proteomes" id="UP000663848">
    <property type="component" value="Unassembled WGS sequence"/>
</dbReference>
<evidence type="ECO:0000313" key="7">
    <source>
        <dbReference type="EMBL" id="CAF4571534.1"/>
    </source>
</evidence>
<dbReference type="Proteomes" id="UP000663862">
    <property type="component" value="Unassembled WGS sequence"/>
</dbReference>
<dbReference type="AlphaFoldDB" id="A0A818CQ36"/>
<dbReference type="Proteomes" id="UP000663869">
    <property type="component" value="Unassembled WGS sequence"/>
</dbReference>
<evidence type="ECO:0000256" key="1">
    <source>
        <dbReference type="SAM" id="MobiDB-lite"/>
    </source>
</evidence>
<proteinExistence type="predicted"/>
<sequence>MNANEIEMNSEDKIEEPQLTPKEKRAIYMSRLRGSLDSEYRRIERENNARAMRKKRLENPLYREHERRQNRTHMAEMRRENCDYRQREHIKNRHRMALKRCLHTQTSSAINNTIKSTTTTTTTTITTATNSNTNTIHSIYETLENNLQCSHISFIPYQSNFNCYQQLLSNNNNNNNNKQRSEYEFLQQIDAYCRQHDTRSSSDSNSHSAGSMPSC</sequence>
<dbReference type="EMBL" id="CAJOBQ010000456">
    <property type="protein sequence ID" value="CAF4359215.1"/>
    <property type="molecule type" value="Genomic_DNA"/>
</dbReference>